<accession>A0A977PKG2</accession>
<evidence type="ECO:0008006" key="3">
    <source>
        <dbReference type="Google" id="ProtNLM"/>
    </source>
</evidence>
<organism evidence="1 2">
    <name type="scientific">Ignicoccus pacificus DSM 13166</name>
    <dbReference type="NCBI Taxonomy" id="940294"/>
    <lineage>
        <taxon>Archaea</taxon>
        <taxon>Thermoproteota</taxon>
        <taxon>Thermoprotei</taxon>
        <taxon>Desulfurococcales</taxon>
        <taxon>Desulfurococcaceae</taxon>
        <taxon>Ignicoccus</taxon>
    </lineage>
</organism>
<dbReference type="InterPro" id="IPR029055">
    <property type="entry name" value="Ntn_hydrolases_N"/>
</dbReference>
<dbReference type="EMBL" id="CP006868">
    <property type="protein sequence ID" value="UXD21948.1"/>
    <property type="molecule type" value="Genomic_DNA"/>
</dbReference>
<dbReference type="KEGG" id="ipc:IPA_00075"/>
<protein>
    <recommendedName>
        <fullName evidence="3">Glutamine amidotransferase type-2 domain-containing protein</fullName>
    </recommendedName>
</protein>
<proteinExistence type="predicted"/>
<dbReference type="SUPFAM" id="SSF56235">
    <property type="entry name" value="N-terminal nucleophile aminohydrolases (Ntn hydrolases)"/>
    <property type="match status" value="1"/>
</dbReference>
<dbReference type="PANTHER" id="PTHR42824:SF1">
    <property type="entry name" value="GLUTAMINE AMIDOTRANSFERASE YAFJ-RELATED"/>
    <property type="match status" value="1"/>
</dbReference>
<reference evidence="1" key="1">
    <citation type="submission" date="2013-11" db="EMBL/GenBank/DDBJ databases">
        <title>Comparative genomics of Ignicoccus.</title>
        <authorList>
            <person name="Podar M."/>
        </authorList>
    </citation>
    <scope>NUCLEOTIDE SEQUENCE</scope>
    <source>
        <strain evidence="1">DSM 13166</strain>
    </source>
</reference>
<evidence type="ECO:0000313" key="2">
    <source>
        <dbReference type="Proteomes" id="UP001063698"/>
    </source>
</evidence>
<dbReference type="AlphaFoldDB" id="A0A977PKG2"/>
<gene>
    <name evidence="1" type="ORF">IPA_00075</name>
</gene>
<name>A0A977PKG2_9CREN</name>
<dbReference type="PANTHER" id="PTHR42824">
    <property type="entry name" value="GLUTAMINE AMIDOTRANSFERASE"/>
    <property type="match status" value="1"/>
</dbReference>
<dbReference type="Proteomes" id="UP001063698">
    <property type="component" value="Chromosome"/>
</dbReference>
<evidence type="ECO:0000313" key="1">
    <source>
        <dbReference type="EMBL" id="UXD21948.1"/>
    </source>
</evidence>
<keyword evidence="2" id="KW-1185">Reference proteome</keyword>
<sequence>MCRMLLMRSPKESLFNALIAAAVDDPLGAKRWGNKREPNHPDGWGFVSIADDSIVEYRSPLPIWKDEKGLGFYKNNMGMISLVHVRKTSIKGTEKYTQNIQPVNMANVVWIGYNGTISPENLDAPDPLKKMMKKGVLADTAAVAWAVLESYSEEPLTTAMSLKGWLEENVPEGSGAAVFFLDSQGNAGYAWECKCEDPELSYYKIYLYEEGDTKAVASSTVALKHGGNWKEAPEYGVL</sequence>
<dbReference type="Gene3D" id="3.60.20.10">
    <property type="entry name" value="Glutamine Phosphoribosylpyrophosphate, subunit 1, domain 1"/>
    <property type="match status" value="1"/>
</dbReference>